<reference evidence="4" key="1">
    <citation type="submission" date="2020-09" db="EMBL/GenBank/DDBJ databases">
        <title>Taishania pollutisoli gen. nov., sp. nov., Isolated from Tetrabromobisphenol A-Contaminated Soil.</title>
        <authorList>
            <person name="Chen Q."/>
        </authorList>
    </citation>
    <scope>NUCLEOTIDE SEQUENCE</scope>
    <source>
        <strain evidence="4">CZZ-1</strain>
    </source>
</reference>
<dbReference type="PROSITE" id="PS00583">
    <property type="entry name" value="PFKB_KINASES_1"/>
    <property type="match status" value="1"/>
</dbReference>
<evidence type="ECO:0000256" key="1">
    <source>
        <dbReference type="ARBA" id="ARBA00022679"/>
    </source>
</evidence>
<evidence type="ECO:0000313" key="4">
    <source>
        <dbReference type="EMBL" id="MBC9810940.1"/>
    </source>
</evidence>
<dbReference type="InterPro" id="IPR029056">
    <property type="entry name" value="Ribokinase-like"/>
</dbReference>
<evidence type="ECO:0000256" key="2">
    <source>
        <dbReference type="ARBA" id="ARBA00022777"/>
    </source>
</evidence>
<dbReference type="GO" id="GO:0033785">
    <property type="term" value="F:heptose 7-phosphate kinase activity"/>
    <property type="evidence" value="ECO:0007669"/>
    <property type="project" value="TreeGrafter"/>
</dbReference>
<evidence type="ECO:0000313" key="5">
    <source>
        <dbReference type="Proteomes" id="UP000652681"/>
    </source>
</evidence>
<keyword evidence="1" id="KW-0808">Transferase</keyword>
<protein>
    <submittedName>
        <fullName evidence="4">D-glycero-beta-D-manno-heptose-7-phosphate kinase</fullName>
    </submittedName>
</protein>
<sequence length="329" mass="35679">MMMDELFEQFNQLKVAVVGDVMIDAYLMGKVNRISPEAPVPVVSLTKHEERLGGAANVALNLVALGATPIMCSCVGKDKDGKLLINLLQQANISDEGIVFSDNRMTTVKTRVLGNSQHLLRIDAEQTDAISHDEETALINRVKSLLDQHIDILIFEDYNKGVLTKRVISELIAAAKEKNTLTAVDPKKENFLEYKGVTLFKPNLKELIEGTNVAFSFRDQPEKLQEAISILQEQLGNEISFVTLSEHGVFISNESEAHHIPAHVRNIADVSGAGDTVISVAALCLASGASIRQVAAIANIAGGLVCEESGVVSVDKKKLLSEAKKLIAE</sequence>
<dbReference type="InterPro" id="IPR002173">
    <property type="entry name" value="Carboh/pur_kinase_PfkB_CS"/>
</dbReference>
<proteinExistence type="predicted"/>
<comment type="caution">
    <text evidence="4">The sequence shown here is derived from an EMBL/GenBank/DDBJ whole genome shotgun (WGS) entry which is preliminary data.</text>
</comment>
<evidence type="ECO:0000259" key="3">
    <source>
        <dbReference type="Pfam" id="PF00294"/>
    </source>
</evidence>
<dbReference type="GO" id="GO:0016773">
    <property type="term" value="F:phosphotransferase activity, alcohol group as acceptor"/>
    <property type="evidence" value="ECO:0007669"/>
    <property type="project" value="InterPro"/>
</dbReference>
<dbReference type="GO" id="GO:0033786">
    <property type="term" value="F:heptose-1-phosphate adenylyltransferase activity"/>
    <property type="evidence" value="ECO:0007669"/>
    <property type="project" value="TreeGrafter"/>
</dbReference>
<dbReference type="Proteomes" id="UP000652681">
    <property type="component" value="Unassembled WGS sequence"/>
</dbReference>
<dbReference type="SUPFAM" id="SSF53613">
    <property type="entry name" value="Ribokinase-like"/>
    <property type="match status" value="1"/>
</dbReference>
<dbReference type="GO" id="GO:0005829">
    <property type="term" value="C:cytosol"/>
    <property type="evidence" value="ECO:0007669"/>
    <property type="project" value="TreeGrafter"/>
</dbReference>
<keyword evidence="5" id="KW-1185">Reference proteome</keyword>
<dbReference type="PANTHER" id="PTHR46969">
    <property type="entry name" value="BIFUNCTIONAL PROTEIN HLDE"/>
    <property type="match status" value="1"/>
</dbReference>
<gene>
    <name evidence="4" type="ORF">H9Y05_00485</name>
</gene>
<dbReference type="Pfam" id="PF00294">
    <property type="entry name" value="PfkB"/>
    <property type="match status" value="1"/>
</dbReference>
<keyword evidence="2 4" id="KW-0418">Kinase</keyword>
<dbReference type="InterPro" id="IPR011611">
    <property type="entry name" value="PfkB_dom"/>
</dbReference>
<organism evidence="4 5">
    <name type="scientific">Taishania pollutisoli</name>
    <dbReference type="NCBI Taxonomy" id="2766479"/>
    <lineage>
        <taxon>Bacteria</taxon>
        <taxon>Pseudomonadati</taxon>
        <taxon>Bacteroidota</taxon>
        <taxon>Flavobacteriia</taxon>
        <taxon>Flavobacteriales</taxon>
        <taxon>Crocinitomicaceae</taxon>
        <taxon>Taishania</taxon>
    </lineage>
</organism>
<feature type="domain" description="Carbohydrate kinase PfkB" evidence="3">
    <location>
        <begin position="14"/>
        <end position="313"/>
    </location>
</feature>
<dbReference type="RefSeq" id="WP_163492821.1">
    <property type="nucleotide sequence ID" value="NZ_JACVEL010000001.1"/>
</dbReference>
<name>A0A8J6PD09_9FLAO</name>
<accession>A0A8J6PD09</accession>
<dbReference type="PANTHER" id="PTHR46969:SF1">
    <property type="entry name" value="BIFUNCTIONAL PROTEIN HLDE"/>
    <property type="match status" value="1"/>
</dbReference>
<dbReference type="EMBL" id="JACVEL010000001">
    <property type="protein sequence ID" value="MBC9810940.1"/>
    <property type="molecule type" value="Genomic_DNA"/>
</dbReference>
<dbReference type="AlphaFoldDB" id="A0A8J6PD09"/>
<dbReference type="Gene3D" id="3.40.1190.20">
    <property type="match status" value="1"/>
</dbReference>
<dbReference type="CDD" id="cd01172">
    <property type="entry name" value="RfaE_like"/>
    <property type="match status" value="1"/>
</dbReference>
<dbReference type="InterPro" id="IPR011913">
    <property type="entry name" value="RfaE_dom_I"/>
</dbReference>